<evidence type="ECO:0000313" key="2">
    <source>
        <dbReference type="RefSeq" id="XP_035309793.1"/>
    </source>
</evidence>
<organism evidence="1 2">
    <name type="scientific">Cricetulus griseus</name>
    <name type="common">Chinese hamster</name>
    <name type="synonym">Cricetulus barabensis griseus</name>
    <dbReference type="NCBI Taxonomy" id="10029"/>
    <lineage>
        <taxon>Eukaryota</taxon>
        <taxon>Metazoa</taxon>
        <taxon>Chordata</taxon>
        <taxon>Craniata</taxon>
        <taxon>Vertebrata</taxon>
        <taxon>Euteleostomi</taxon>
        <taxon>Mammalia</taxon>
        <taxon>Eutheria</taxon>
        <taxon>Euarchontoglires</taxon>
        <taxon>Glires</taxon>
        <taxon>Rodentia</taxon>
        <taxon>Myomorpha</taxon>
        <taxon>Muroidea</taxon>
        <taxon>Cricetidae</taxon>
        <taxon>Cricetinae</taxon>
        <taxon>Cricetulus</taxon>
    </lineage>
</organism>
<dbReference type="Pfam" id="PF05612">
    <property type="entry name" value="Leg1"/>
    <property type="match status" value="1"/>
</dbReference>
<evidence type="ECO:0000313" key="1">
    <source>
        <dbReference type="Proteomes" id="UP001108280"/>
    </source>
</evidence>
<name>A0A9J7HF55_CRIGR</name>
<keyword evidence="1" id="KW-1185">Reference proteome</keyword>
<dbReference type="RefSeq" id="XP_035309793.1">
    <property type="nucleotide sequence ID" value="XM_035453902.1"/>
</dbReference>
<dbReference type="KEGG" id="cge:118239824"/>
<dbReference type="GeneID" id="118239824"/>
<protein>
    <submittedName>
        <fullName evidence="2">Protein LEG1 homolog</fullName>
    </submittedName>
</protein>
<feature type="non-terminal residue" evidence="2">
    <location>
        <position position="1"/>
    </location>
</feature>
<reference evidence="2" key="1">
    <citation type="submission" date="2025-08" db="UniProtKB">
        <authorList>
            <consortium name="RefSeq"/>
        </authorList>
    </citation>
    <scope>IDENTIFICATION</scope>
    <source>
        <strain evidence="2">17A/GY</strain>
        <tissue evidence="2">Liver</tissue>
    </source>
</reference>
<gene>
    <name evidence="2" type="primary">LOC118239824</name>
</gene>
<dbReference type="PANTHER" id="PTHR18820:SF4">
    <property type="entry name" value="CHROMOSOME 6 OPEN READING FRAME 58"/>
    <property type="match status" value="1"/>
</dbReference>
<sequence length="250" mass="28487">RFSDPSNNSVCASDTGPPGCISANSGWGGVNFFVIAMNFLAAVESKFLNVSYEIVLEPRVENKTSFCYSVKECRASYPGALQTAKEFYQYLQSRRPDSTLSNISVYNTNEERATLLMWKAHRAAINIGLSKFSDRSWYSSEFERNFTMNFLTSTEFYESTICFSHFNSSRSFLVGFPHRLLKDGETTLSINDFTIREKAFITLSKFISDLNDITGGWFLIYWKLTVESSSLHRTFGRFLVNTLLLIPNLK</sequence>
<dbReference type="Proteomes" id="UP001108280">
    <property type="component" value="Unplaced"/>
</dbReference>
<dbReference type="PANTHER" id="PTHR18820">
    <property type="entry name" value="LEG1"/>
    <property type="match status" value="1"/>
</dbReference>
<dbReference type="OrthoDB" id="17046at2759"/>
<dbReference type="InterPro" id="IPR008499">
    <property type="entry name" value="Leg1"/>
</dbReference>
<accession>A0A9J7HF55</accession>
<proteinExistence type="predicted"/>
<dbReference type="AlphaFoldDB" id="A0A9J7HF55"/>
<dbReference type="GO" id="GO:0005615">
    <property type="term" value="C:extracellular space"/>
    <property type="evidence" value="ECO:0007669"/>
    <property type="project" value="TreeGrafter"/>
</dbReference>